<dbReference type="EMBL" id="BMAV01027230">
    <property type="protein sequence ID" value="GFS57421.1"/>
    <property type="molecule type" value="Genomic_DNA"/>
</dbReference>
<protein>
    <submittedName>
        <fullName evidence="2">Presequence protease, mitochondrial</fullName>
    </submittedName>
</protein>
<dbReference type="InterPro" id="IPR013578">
    <property type="entry name" value="Peptidase_M16C_assoc"/>
</dbReference>
<dbReference type="GO" id="GO:0004222">
    <property type="term" value="F:metalloendopeptidase activity"/>
    <property type="evidence" value="ECO:0007669"/>
    <property type="project" value="TreeGrafter"/>
</dbReference>
<proteinExistence type="predicted"/>
<dbReference type="Gene3D" id="3.30.830.10">
    <property type="entry name" value="Metalloenzyme, LuxS/M16 peptidase-like"/>
    <property type="match status" value="4"/>
</dbReference>
<dbReference type="Pfam" id="PF22516">
    <property type="entry name" value="PreP_C"/>
    <property type="match status" value="1"/>
</dbReference>
<dbReference type="SMART" id="SM01264">
    <property type="entry name" value="M16C_associated"/>
    <property type="match status" value="1"/>
</dbReference>
<evidence type="ECO:0000259" key="1">
    <source>
        <dbReference type="SMART" id="SM01264"/>
    </source>
</evidence>
<keyword evidence="2" id="KW-0645">Protease</keyword>
<dbReference type="InterPro" id="IPR007863">
    <property type="entry name" value="Peptidase_M16_C"/>
</dbReference>
<dbReference type="InterPro" id="IPR011249">
    <property type="entry name" value="Metalloenz_LuxS/M16"/>
</dbReference>
<dbReference type="FunFam" id="3.30.830.10:FF:000013">
    <property type="entry name" value="Mitochondrial presequence protease"/>
    <property type="match status" value="1"/>
</dbReference>
<dbReference type="InterPro" id="IPR055130">
    <property type="entry name" value="PreP_C"/>
</dbReference>
<dbReference type="Pfam" id="PF08367">
    <property type="entry name" value="M16C_assoc"/>
    <property type="match status" value="1"/>
</dbReference>
<keyword evidence="3" id="KW-1185">Reference proteome</keyword>
<organism evidence="2 3">
    <name type="scientific">Trichonephila inaurata madagascariensis</name>
    <dbReference type="NCBI Taxonomy" id="2747483"/>
    <lineage>
        <taxon>Eukaryota</taxon>
        <taxon>Metazoa</taxon>
        <taxon>Ecdysozoa</taxon>
        <taxon>Arthropoda</taxon>
        <taxon>Chelicerata</taxon>
        <taxon>Arachnida</taxon>
        <taxon>Araneae</taxon>
        <taxon>Araneomorphae</taxon>
        <taxon>Entelegynae</taxon>
        <taxon>Araneoidea</taxon>
        <taxon>Nephilidae</taxon>
        <taxon>Trichonephila</taxon>
        <taxon>Trichonephila inaurata</taxon>
    </lineage>
</organism>
<dbReference type="Proteomes" id="UP000886998">
    <property type="component" value="Unassembled WGS sequence"/>
</dbReference>
<dbReference type="SUPFAM" id="SSF63411">
    <property type="entry name" value="LuxS/MPP-like metallohydrolase"/>
    <property type="match status" value="4"/>
</dbReference>
<comment type="caution">
    <text evidence="2">The sequence shown here is derived from an EMBL/GenBank/DDBJ whole genome shotgun (WGS) entry which is preliminary data.</text>
</comment>
<keyword evidence="2" id="KW-0378">Hydrolase</keyword>
<dbReference type="GO" id="GO:0046872">
    <property type="term" value="F:metal ion binding"/>
    <property type="evidence" value="ECO:0007669"/>
    <property type="project" value="InterPro"/>
</dbReference>
<evidence type="ECO:0000313" key="3">
    <source>
        <dbReference type="Proteomes" id="UP000886998"/>
    </source>
</evidence>
<dbReference type="FunFam" id="3.30.830.10:FF:000011">
    <property type="entry name" value="Presequence protease, mitochondrial"/>
    <property type="match status" value="1"/>
</dbReference>
<dbReference type="InterPro" id="IPR011765">
    <property type="entry name" value="Pept_M16_N"/>
</dbReference>
<dbReference type="AlphaFoldDB" id="A0A8X6IRY1"/>
<gene>
    <name evidence="2" type="primary">pitrm1</name>
    <name evidence="2" type="ORF">TNIN_12801</name>
</gene>
<sequence>MTIGLALRRNFATVLRRTSWLKKQSYSSVVVDQKINYKVDNTLLNYSIKQVEKISELNLTAILLEHKTTGTEHLHLACADSNNLFAVGFRTPPPDSSGIPHILEHLSLCGSQNFPCRDPFFNMLNRSLSTFMNAFTGSDVTIYAFSTQNFKDFQNLLSVYLDATFFPLLLEKDFRQEGWRLEHEDVSDKNSPIAVKGVVFNEMKGVFREVVIYNRFDPMAAIPENQTVISDSFVLHKITDTRENFALSILGTLLVDGPNSPFYQKLLQAGIGPDYSPCTGFDSSLKQSIFSVGLREIAEKDIGLVKDLIPSIFEDVVKKGFPKEQIQSVLHKIELSTKHRTSNFGLNCALGVYSMWNHDGHPISAFKINDHIQWFLNQLKDNPHFLQDKVVQYFQNNPHKLTLIMKPSEQFESEQQAKEKELLNSKVSRLSDIEKQQIYQQGLELAEHQKVIDASCLPTLLIEDVKTYIEKTPLKFTSLNNIPIQICEQPTNEVTYFRALVDASELSEEEIMLLPLFTSIITEMGAGKRNYKELDQEIHLKTGKLDVSFHVSEHPLDPAKYQQALLLSSYCLDKNVKDMFLLWKDILTNVHLKDNERLTQLIRLSATEMAQSITHRGSHYSMMRACSSLNPCAHIREKTSGISQVTYLKQLAEMESHEYLLEKFKKLANVLFCRAPMRCSLNATPDFMPLALNSLDSFLSEINFLNTSRKHKSEMTLTEAKSQNTHFVLPFNVNYLGQSILTVPYGHPDYSNLKIAAKLMSSKFLHSEIREKGGAYGGGASINKGGHFMFHSYRDPNVTKTLKAFSSGIDWLLEGSYSDRDINEAKLGVFSEVDAPVPPGSKGFTFFQEEISDEMKEEMRNNIFKCSRKCLIEVTKKYLKNPENVGTALIGPENKHTKSDDTHWNIMENKL</sequence>
<evidence type="ECO:0000313" key="2">
    <source>
        <dbReference type="EMBL" id="GFS57421.1"/>
    </source>
</evidence>
<dbReference type="PANTHER" id="PTHR43016">
    <property type="entry name" value="PRESEQUENCE PROTEASE"/>
    <property type="match status" value="1"/>
</dbReference>
<dbReference type="GO" id="GO:0005759">
    <property type="term" value="C:mitochondrial matrix"/>
    <property type="evidence" value="ECO:0007669"/>
    <property type="project" value="TreeGrafter"/>
</dbReference>
<name>A0A8X6IRY1_9ARAC</name>
<dbReference type="OrthoDB" id="6418845at2759"/>
<reference evidence="2" key="1">
    <citation type="submission" date="2020-08" db="EMBL/GenBank/DDBJ databases">
        <title>Multicomponent nature underlies the extraordinary mechanical properties of spider dragline silk.</title>
        <authorList>
            <person name="Kono N."/>
            <person name="Nakamura H."/>
            <person name="Mori M."/>
            <person name="Yoshida Y."/>
            <person name="Ohtoshi R."/>
            <person name="Malay A.D."/>
            <person name="Moran D.A.P."/>
            <person name="Tomita M."/>
            <person name="Numata K."/>
            <person name="Arakawa K."/>
        </authorList>
    </citation>
    <scope>NUCLEOTIDE SEQUENCE</scope>
</reference>
<dbReference type="Pfam" id="PF05193">
    <property type="entry name" value="Peptidase_M16_C"/>
    <property type="match status" value="1"/>
</dbReference>
<dbReference type="GO" id="GO:0016485">
    <property type="term" value="P:protein processing"/>
    <property type="evidence" value="ECO:0007669"/>
    <property type="project" value="TreeGrafter"/>
</dbReference>
<dbReference type="Pfam" id="PF00675">
    <property type="entry name" value="Peptidase_M16"/>
    <property type="match status" value="1"/>
</dbReference>
<feature type="domain" description="Peptidase M16C associated" evidence="1">
    <location>
        <begin position="405"/>
        <end position="651"/>
    </location>
</feature>
<dbReference type="PANTHER" id="PTHR43016:SF13">
    <property type="entry name" value="PRESEQUENCE PROTEASE, MITOCHONDRIAL"/>
    <property type="match status" value="1"/>
</dbReference>
<accession>A0A8X6IRY1</accession>